<proteinExistence type="predicted"/>
<feature type="transmembrane region" description="Helical" evidence="3">
    <location>
        <begin position="88"/>
        <end position="108"/>
    </location>
</feature>
<dbReference type="Pfam" id="PF00990">
    <property type="entry name" value="GGDEF"/>
    <property type="match status" value="1"/>
</dbReference>
<dbReference type="SMART" id="SM00267">
    <property type="entry name" value="GGDEF"/>
    <property type="match status" value="1"/>
</dbReference>
<feature type="transmembrane region" description="Helical" evidence="3">
    <location>
        <begin position="154"/>
        <end position="174"/>
    </location>
</feature>
<feature type="transmembrane region" description="Helical" evidence="3">
    <location>
        <begin position="186"/>
        <end position="210"/>
    </location>
</feature>
<evidence type="ECO:0000313" key="5">
    <source>
        <dbReference type="EMBL" id="RUO20909.1"/>
    </source>
</evidence>
<protein>
    <recommendedName>
        <fullName evidence="1">diguanylate cyclase</fullName>
        <ecNumber evidence="1">2.7.7.65</ecNumber>
    </recommendedName>
</protein>
<keyword evidence="6" id="KW-1185">Reference proteome</keyword>
<dbReference type="OrthoDB" id="9812260at2"/>
<accession>A0A432VWD0</accession>
<dbReference type="SUPFAM" id="SSF55073">
    <property type="entry name" value="Nucleotide cyclase"/>
    <property type="match status" value="1"/>
</dbReference>
<keyword evidence="3" id="KW-0812">Transmembrane</keyword>
<evidence type="ECO:0000313" key="6">
    <source>
        <dbReference type="Proteomes" id="UP000288395"/>
    </source>
</evidence>
<gene>
    <name evidence="5" type="ORF">CWE08_07345</name>
</gene>
<dbReference type="RefSeq" id="WP_126767160.1">
    <property type="nucleotide sequence ID" value="NZ_PIPJ01000004.1"/>
</dbReference>
<reference evidence="6" key="1">
    <citation type="journal article" date="2018" name="Front. Microbiol.">
        <title>Genome-Based Analysis Reveals the Taxonomy and Diversity of the Family Idiomarinaceae.</title>
        <authorList>
            <person name="Liu Y."/>
            <person name="Lai Q."/>
            <person name="Shao Z."/>
        </authorList>
    </citation>
    <scope>NUCLEOTIDE SEQUENCE [LARGE SCALE GENOMIC DNA]</scope>
    <source>
        <strain evidence="6">GBPy7</strain>
    </source>
</reference>
<organism evidence="5 6">
    <name type="scientific">Aliidiomarina iranensis</name>
    <dbReference type="NCBI Taxonomy" id="1434071"/>
    <lineage>
        <taxon>Bacteria</taxon>
        <taxon>Pseudomonadati</taxon>
        <taxon>Pseudomonadota</taxon>
        <taxon>Gammaproteobacteria</taxon>
        <taxon>Alteromonadales</taxon>
        <taxon>Idiomarinaceae</taxon>
        <taxon>Aliidiomarina</taxon>
    </lineage>
</organism>
<evidence type="ECO:0000256" key="1">
    <source>
        <dbReference type="ARBA" id="ARBA00012528"/>
    </source>
</evidence>
<comment type="caution">
    <text evidence="5">The sequence shown here is derived from an EMBL/GenBank/DDBJ whole genome shotgun (WGS) entry which is preliminary data.</text>
</comment>
<dbReference type="EC" id="2.7.7.65" evidence="1"/>
<name>A0A432VWD0_9GAMM</name>
<dbReference type="InterPro" id="IPR043128">
    <property type="entry name" value="Rev_trsase/Diguanyl_cyclase"/>
</dbReference>
<sequence>MDIITIIILTGITNLTFALYSWQQVRNPESHLACKDWAQAHGVKAVSFFIYAIALYTFSDDLRWFANILILLGCWAEARAYNKLADAGIKLFHLVLGFMLASAIFSYMHFNSAPGPNNTMIVTASYLIAVSFLVNVFALYKLTRQHSGSVFPKVLLIVNVFIMMLCLIRGTLAIENPDYIITQALFSNQLFMFATFISALGNGIGFIGFLKERSDEKLQMRANVDYLTGIHNRQHFELLTKEKLVAREPFTLYFMDIDKFKSVNDRFGHSTGDLVLREFSKALLQIENRFNGVAGRLGGEEFGLVLPEQTPISHERILAELRSEIAAQGEQYIGEPMSFSCGACSSRDAGTVHDIMRKADVLLYKAKDALYAGEI</sequence>
<dbReference type="PROSITE" id="PS50887">
    <property type="entry name" value="GGDEF"/>
    <property type="match status" value="1"/>
</dbReference>
<keyword evidence="3" id="KW-0472">Membrane</keyword>
<dbReference type="Gene3D" id="3.30.70.270">
    <property type="match status" value="1"/>
</dbReference>
<dbReference type="InterPro" id="IPR029787">
    <property type="entry name" value="Nucleotide_cyclase"/>
</dbReference>
<evidence type="ECO:0000256" key="3">
    <source>
        <dbReference type="SAM" id="Phobius"/>
    </source>
</evidence>
<dbReference type="GO" id="GO:0052621">
    <property type="term" value="F:diguanylate cyclase activity"/>
    <property type="evidence" value="ECO:0007669"/>
    <property type="project" value="UniProtKB-EC"/>
</dbReference>
<dbReference type="EMBL" id="PIPJ01000004">
    <property type="protein sequence ID" value="RUO20909.1"/>
    <property type="molecule type" value="Genomic_DNA"/>
</dbReference>
<dbReference type="CDD" id="cd01949">
    <property type="entry name" value="GGDEF"/>
    <property type="match status" value="1"/>
</dbReference>
<dbReference type="PANTHER" id="PTHR45138">
    <property type="entry name" value="REGULATORY COMPONENTS OF SENSORY TRANSDUCTION SYSTEM"/>
    <property type="match status" value="1"/>
</dbReference>
<feature type="transmembrane region" description="Helical" evidence="3">
    <location>
        <begin position="42"/>
        <end position="58"/>
    </location>
</feature>
<feature type="transmembrane region" description="Helical" evidence="3">
    <location>
        <begin position="120"/>
        <end position="142"/>
    </location>
</feature>
<comment type="catalytic activity">
    <reaction evidence="2">
        <text>2 GTP = 3',3'-c-di-GMP + 2 diphosphate</text>
        <dbReference type="Rhea" id="RHEA:24898"/>
        <dbReference type="ChEBI" id="CHEBI:33019"/>
        <dbReference type="ChEBI" id="CHEBI:37565"/>
        <dbReference type="ChEBI" id="CHEBI:58805"/>
        <dbReference type="EC" id="2.7.7.65"/>
    </reaction>
</comment>
<dbReference type="InterPro" id="IPR050469">
    <property type="entry name" value="Diguanylate_Cyclase"/>
</dbReference>
<feature type="domain" description="GGDEF" evidence="4">
    <location>
        <begin position="248"/>
        <end position="375"/>
    </location>
</feature>
<dbReference type="PANTHER" id="PTHR45138:SF9">
    <property type="entry name" value="DIGUANYLATE CYCLASE DGCM-RELATED"/>
    <property type="match status" value="1"/>
</dbReference>
<dbReference type="Proteomes" id="UP000288395">
    <property type="component" value="Unassembled WGS sequence"/>
</dbReference>
<dbReference type="NCBIfam" id="TIGR00254">
    <property type="entry name" value="GGDEF"/>
    <property type="match status" value="1"/>
</dbReference>
<keyword evidence="3" id="KW-1133">Transmembrane helix</keyword>
<dbReference type="InterPro" id="IPR000160">
    <property type="entry name" value="GGDEF_dom"/>
</dbReference>
<evidence type="ECO:0000259" key="4">
    <source>
        <dbReference type="PROSITE" id="PS50887"/>
    </source>
</evidence>
<evidence type="ECO:0000256" key="2">
    <source>
        <dbReference type="ARBA" id="ARBA00034247"/>
    </source>
</evidence>
<feature type="transmembrane region" description="Helical" evidence="3">
    <location>
        <begin position="6"/>
        <end position="22"/>
    </location>
</feature>
<dbReference type="AlphaFoldDB" id="A0A432VWD0"/>